<reference evidence="1" key="2">
    <citation type="journal article" date="2015" name="Data Brief">
        <title>Shoot transcriptome of the giant reed, Arundo donax.</title>
        <authorList>
            <person name="Barrero R.A."/>
            <person name="Guerrero F.D."/>
            <person name="Moolhuijzen P."/>
            <person name="Goolsby J.A."/>
            <person name="Tidwell J."/>
            <person name="Bellgard S.E."/>
            <person name="Bellgard M.I."/>
        </authorList>
    </citation>
    <scope>NUCLEOTIDE SEQUENCE</scope>
    <source>
        <tissue evidence="1">Shoot tissue taken approximately 20 cm above the soil surface</tissue>
    </source>
</reference>
<protein>
    <submittedName>
        <fullName evidence="1">Uncharacterized protein</fullName>
    </submittedName>
</protein>
<reference evidence="1" key="1">
    <citation type="submission" date="2014-09" db="EMBL/GenBank/DDBJ databases">
        <authorList>
            <person name="Magalhaes I.L.F."/>
            <person name="Oliveira U."/>
            <person name="Santos F.R."/>
            <person name="Vidigal T.H.D.A."/>
            <person name="Brescovit A.D."/>
            <person name="Santos A.J."/>
        </authorList>
    </citation>
    <scope>NUCLEOTIDE SEQUENCE</scope>
    <source>
        <tissue evidence="1">Shoot tissue taken approximately 20 cm above the soil surface</tissue>
    </source>
</reference>
<name>A0A0A9D5X1_ARUDO</name>
<evidence type="ECO:0000313" key="1">
    <source>
        <dbReference type="EMBL" id="JAD83216.1"/>
    </source>
</evidence>
<dbReference type="EMBL" id="GBRH01214679">
    <property type="protein sequence ID" value="JAD83216.1"/>
    <property type="molecule type" value="Transcribed_RNA"/>
</dbReference>
<organism evidence="1">
    <name type="scientific">Arundo donax</name>
    <name type="common">Giant reed</name>
    <name type="synonym">Donax arundinaceus</name>
    <dbReference type="NCBI Taxonomy" id="35708"/>
    <lineage>
        <taxon>Eukaryota</taxon>
        <taxon>Viridiplantae</taxon>
        <taxon>Streptophyta</taxon>
        <taxon>Embryophyta</taxon>
        <taxon>Tracheophyta</taxon>
        <taxon>Spermatophyta</taxon>
        <taxon>Magnoliopsida</taxon>
        <taxon>Liliopsida</taxon>
        <taxon>Poales</taxon>
        <taxon>Poaceae</taxon>
        <taxon>PACMAD clade</taxon>
        <taxon>Arundinoideae</taxon>
        <taxon>Arundineae</taxon>
        <taxon>Arundo</taxon>
    </lineage>
</organism>
<accession>A0A0A9D5X1</accession>
<proteinExistence type="predicted"/>
<sequence length="84" mass="9879">MLHLFTGNLQNTIKSLWLNSSRQCLHYALRASKFELERCFCLYHFLEIGSFLFSFPLPVCINLCRLDFIDHCSFQMILLSCNIV</sequence>
<dbReference type="AlphaFoldDB" id="A0A0A9D5X1"/>